<evidence type="ECO:0000256" key="1">
    <source>
        <dbReference type="SAM" id="MobiDB-lite"/>
    </source>
</evidence>
<accession>A0AAN6G7K3</accession>
<evidence type="ECO:0000313" key="3">
    <source>
        <dbReference type="Proteomes" id="UP001176521"/>
    </source>
</evidence>
<organism evidence="2 3">
    <name type="scientific">Tilletia horrida</name>
    <dbReference type="NCBI Taxonomy" id="155126"/>
    <lineage>
        <taxon>Eukaryota</taxon>
        <taxon>Fungi</taxon>
        <taxon>Dikarya</taxon>
        <taxon>Basidiomycota</taxon>
        <taxon>Ustilaginomycotina</taxon>
        <taxon>Exobasidiomycetes</taxon>
        <taxon>Tilletiales</taxon>
        <taxon>Tilletiaceae</taxon>
        <taxon>Tilletia</taxon>
    </lineage>
</organism>
<feature type="region of interest" description="Disordered" evidence="1">
    <location>
        <begin position="386"/>
        <end position="409"/>
    </location>
</feature>
<protein>
    <submittedName>
        <fullName evidence="2">Uncharacterized protein</fullName>
    </submittedName>
</protein>
<sequence length="409" mass="43562">MKDPLLFSSSKEAAVKDLVGSRGTPVMDTAQEEALLNALRYKATGQGDVNLDSLFVEVGMPTQTQDAWRSTFSGLDNLIEGSESMDEFDLWLSKMPPVPPSSQERFAALREDVQAAVVLSQVASQGKKADTRPHQEQPAPGDAIAASLADRRLGHKPDLGVVEDSDSDESSYGLSAPDLNPHSAPATSVSVAESRSADQIGSDRQSAAPATERSSSVPSSAEPRPGPRPGDARGVPGHSQHGAWSLKHDLAGGPAQHYRGPLDAATVLRLLDTAASSHARQALTGAAQGYLQYFHYLGLDDVEPDIGARRRGPPPKGEKAKIPIERWQCRVCYTKQAVPARKTSNLGVHLYGDTRRAGCLQENLSRSVESVPSPARDAAGAIVKMGATGRRRQSKKAPALKEISDDSVT</sequence>
<gene>
    <name evidence="2" type="ORF">OC842_006270</name>
</gene>
<comment type="caution">
    <text evidence="2">The sequence shown here is derived from an EMBL/GenBank/DDBJ whole genome shotgun (WGS) entry which is preliminary data.</text>
</comment>
<reference evidence="2" key="1">
    <citation type="journal article" date="2023" name="PhytoFront">
        <title>Draft Genome Resources of Seven Strains of Tilletia horrida, Causal Agent of Kernel Smut of Rice.</title>
        <authorList>
            <person name="Khanal S."/>
            <person name="Antony Babu S."/>
            <person name="Zhou X.G."/>
        </authorList>
    </citation>
    <scope>NUCLEOTIDE SEQUENCE</scope>
    <source>
        <strain evidence="2">TX3</strain>
    </source>
</reference>
<keyword evidence="3" id="KW-1185">Reference proteome</keyword>
<dbReference type="EMBL" id="JAPDMQ010000539">
    <property type="protein sequence ID" value="KAK0523077.1"/>
    <property type="molecule type" value="Genomic_DNA"/>
</dbReference>
<proteinExistence type="predicted"/>
<feature type="region of interest" description="Disordered" evidence="1">
    <location>
        <begin position="157"/>
        <end position="257"/>
    </location>
</feature>
<name>A0AAN6G7K3_9BASI</name>
<dbReference type="AlphaFoldDB" id="A0AAN6G7K3"/>
<dbReference type="Proteomes" id="UP001176521">
    <property type="component" value="Unassembled WGS sequence"/>
</dbReference>
<evidence type="ECO:0000313" key="2">
    <source>
        <dbReference type="EMBL" id="KAK0523077.1"/>
    </source>
</evidence>
<feature type="compositionally biased region" description="Polar residues" evidence="1">
    <location>
        <begin position="185"/>
        <end position="205"/>
    </location>
</feature>